<feature type="region of interest" description="Disordered" evidence="1">
    <location>
        <begin position="1"/>
        <end position="100"/>
    </location>
</feature>
<gene>
    <name evidence="2" type="ORF">DNG_03657</name>
</gene>
<name>A0AAE8MUM2_9PEZI</name>
<feature type="compositionally biased region" description="Basic residues" evidence="1">
    <location>
        <begin position="1"/>
        <end position="12"/>
    </location>
</feature>
<keyword evidence="3" id="KW-1185">Reference proteome</keyword>
<comment type="caution">
    <text evidence="2">The sequence shown here is derived from an EMBL/GenBank/DDBJ whole genome shotgun (WGS) entry which is preliminary data.</text>
</comment>
<dbReference type="EMBL" id="ONZQ02000004">
    <property type="protein sequence ID" value="SPO00909.1"/>
    <property type="molecule type" value="Genomic_DNA"/>
</dbReference>
<dbReference type="Proteomes" id="UP001187682">
    <property type="component" value="Unassembled WGS sequence"/>
</dbReference>
<evidence type="ECO:0000313" key="3">
    <source>
        <dbReference type="Proteomes" id="UP001187682"/>
    </source>
</evidence>
<accession>A0AAE8MUM2</accession>
<organism evidence="2 3">
    <name type="scientific">Cephalotrichum gorgonifer</name>
    <dbReference type="NCBI Taxonomy" id="2041049"/>
    <lineage>
        <taxon>Eukaryota</taxon>
        <taxon>Fungi</taxon>
        <taxon>Dikarya</taxon>
        <taxon>Ascomycota</taxon>
        <taxon>Pezizomycotina</taxon>
        <taxon>Sordariomycetes</taxon>
        <taxon>Hypocreomycetidae</taxon>
        <taxon>Microascales</taxon>
        <taxon>Microascaceae</taxon>
        <taxon>Cephalotrichum</taxon>
    </lineage>
</organism>
<protein>
    <submittedName>
        <fullName evidence="2">Uncharacterized protein</fullName>
    </submittedName>
</protein>
<feature type="compositionally biased region" description="Basic and acidic residues" evidence="1">
    <location>
        <begin position="13"/>
        <end position="22"/>
    </location>
</feature>
<sequence>MANRLLKSRKPKAPKEQKDPKLPKTNPQLGSKVPKPTGISRQPPNPKVNKFTKSASAPEHRSEHAFLTHNTNDDDDEKQVAPRASVAEPVLLVPKHTKHT</sequence>
<proteinExistence type="predicted"/>
<reference evidence="2" key="1">
    <citation type="submission" date="2018-03" db="EMBL/GenBank/DDBJ databases">
        <authorList>
            <person name="Guldener U."/>
        </authorList>
    </citation>
    <scope>NUCLEOTIDE SEQUENCE</scope>
</reference>
<dbReference type="AlphaFoldDB" id="A0AAE8MUM2"/>
<evidence type="ECO:0000256" key="1">
    <source>
        <dbReference type="SAM" id="MobiDB-lite"/>
    </source>
</evidence>
<evidence type="ECO:0000313" key="2">
    <source>
        <dbReference type="EMBL" id="SPO00909.1"/>
    </source>
</evidence>